<protein>
    <submittedName>
        <fullName evidence="2">3-oxoadipate enol-lactone hydrolase/4-carboxymuconolactone decarboxylase</fullName>
    </submittedName>
</protein>
<dbReference type="InterPro" id="IPR000073">
    <property type="entry name" value="AB_hydrolase_1"/>
</dbReference>
<dbReference type="eggNOG" id="COG2267">
    <property type="taxonomic scope" value="Bacteria"/>
</dbReference>
<dbReference type="HOGENOM" id="CLU_100967_0_0_5"/>
<dbReference type="InterPro" id="IPR029058">
    <property type="entry name" value="AB_hydrolase_fold"/>
</dbReference>
<gene>
    <name evidence="2" type="ORF">thalar_03109</name>
</gene>
<keyword evidence="2" id="KW-0378">Hydrolase</keyword>
<feature type="domain" description="AB hydrolase-1" evidence="1">
    <location>
        <begin position="34"/>
        <end position="213"/>
    </location>
</feature>
<dbReference type="SUPFAM" id="SSF53474">
    <property type="entry name" value="alpha/beta-Hydrolases"/>
    <property type="match status" value="1"/>
</dbReference>
<reference evidence="3" key="1">
    <citation type="journal article" date="2013" name="Stand. Genomic Sci.">
        <title>Genome sequence of the Litoreibacter arenae type strain (DSM 19593(T)), a member of the Roseobacter clade isolated from sea sand.</title>
        <authorList>
            <person name="Riedel T."/>
            <person name="Fiebig A."/>
            <person name="Petersen J."/>
            <person name="Gronow S."/>
            <person name="Kyrpides N.C."/>
            <person name="Goker M."/>
            <person name="Klenk H.P."/>
        </authorList>
    </citation>
    <scope>NUCLEOTIDE SEQUENCE [LARGE SCALE GENOMIC DNA]</scope>
    <source>
        <strain evidence="3">DSM 19593</strain>
    </source>
</reference>
<dbReference type="GO" id="GO:0016787">
    <property type="term" value="F:hydrolase activity"/>
    <property type="evidence" value="ECO:0007669"/>
    <property type="project" value="UniProtKB-KW"/>
</dbReference>
<organism evidence="2 3">
    <name type="scientific">Litoreibacter arenae DSM 19593</name>
    <dbReference type="NCBI Taxonomy" id="1123360"/>
    <lineage>
        <taxon>Bacteria</taxon>
        <taxon>Pseudomonadati</taxon>
        <taxon>Pseudomonadota</taxon>
        <taxon>Alphaproteobacteria</taxon>
        <taxon>Rhodobacterales</taxon>
        <taxon>Roseobacteraceae</taxon>
        <taxon>Litoreibacter</taxon>
    </lineage>
</organism>
<comment type="caution">
    <text evidence="2">The sequence shown here is derived from an EMBL/GenBank/DDBJ whole genome shotgun (WGS) entry which is preliminary data.</text>
</comment>
<keyword evidence="3" id="KW-1185">Reference proteome</keyword>
<dbReference type="Gene3D" id="3.40.50.1820">
    <property type="entry name" value="alpha/beta hydrolase"/>
    <property type="match status" value="1"/>
</dbReference>
<proteinExistence type="predicted"/>
<evidence type="ECO:0000313" key="3">
    <source>
        <dbReference type="Proteomes" id="UP000015351"/>
    </source>
</evidence>
<dbReference type="EMBL" id="AONI01000015">
    <property type="protein sequence ID" value="EPX77386.1"/>
    <property type="molecule type" value="Genomic_DNA"/>
</dbReference>
<sequence>MKLVLLPGLDGTGLLHDEFKKALKPITQLDVMTYPTALTSYADLADYISPLLPTDERYVLVAESFAGPLAVILAARAGTNLRGIAFVASFTARVRAIPPVFAKALAYMPLRTSLFLRLMQLFTINTLTRSTLSGALKTAIASVPPHTLAYRLTQTLQSRHTATPKHPMLYLRANHDRLVPKRHARQFADKGAKVVQIEGPHFLLQMRPTLCAEAVMDFTRRL</sequence>
<dbReference type="AlphaFoldDB" id="S9Q7M7"/>
<dbReference type="Proteomes" id="UP000015351">
    <property type="component" value="Unassembled WGS sequence"/>
</dbReference>
<evidence type="ECO:0000259" key="1">
    <source>
        <dbReference type="Pfam" id="PF12697"/>
    </source>
</evidence>
<accession>S9Q7M7</accession>
<name>S9Q7M7_9RHOB</name>
<evidence type="ECO:0000313" key="2">
    <source>
        <dbReference type="EMBL" id="EPX77386.1"/>
    </source>
</evidence>
<dbReference type="STRING" id="1123360.thalar_03109"/>
<dbReference type="Pfam" id="PF12697">
    <property type="entry name" value="Abhydrolase_6"/>
    <property type="match status" value="1"/>
</dbReference>